<dbReference type="EMBL" id="CAJVPS010000140">
    <property type="protein sequence ID" value="CAG8457003.1"/>
    <property type="molecule type" value="Genomic_DNA"/>
</dbReference>
<reference evidence="2" key="1">
    <citation type="submission" date="2021-06" db="EMBL/GenBank/DDBJ databases">
        <authorList>
            <person name="Kallberg Y."/>
            <person name="Tangrot J."/>
            <person name="Rosling A."/>
        </authorList>
    </citation>
    <scope>NUCLEOTIDE SEQUENCE</scope>
    <source>
        <strain evidence="2">FL130A</strain>
    </source>
</reference>
<protein>
    <submittedName>
        <fullName evidence="2">728_t:CDS:1</fullName>
    </submittedName>
</protein>
<comment type="caution">
    <text evidence="2">The sequence shown here is derived from an EMBL/GenBank/DDBJ whole genome shotgun (WGS) entry which is preliminary data.</text>
</comment>
<gene>
    <name evidence="2" type="ORF">ALEPTO_LOCUS1333</name>
</gene>
<evidence type="ECO:0000259" key="1">
    <source>
        <dbReference type="Pfam" id="PF00505"/>
    </source>
</evidence>
<organism evidence="2 3">
    <name type="scientific">Ambispora leptoticha</name>
    <dbReference type="NCBI Taxonomy" id="144679"/>
    <lineage>
        <taxon>Eukaryota</taxon>
        <taxon>Fungi</taxon>
        <taxon>Fungi incertae sedis</taxon>
        <taxon>Mucoromycota</taxon>
        <taxon>Glomeromycotina</taxon>
        <taxon>Glomeromycetes</taxon>
        <taxon>Archaeosporales</taxon>
        <taxon>Ambisporaceae</taxon>
        <taxon>Ambispora</taxon>
    </lineage>
</organism>
<sequence>MPKYPQIHFQFSSPLPMVKPQYPPNLTVEDLMQNALQKLKKTGKFSKIPNAFMAYRMQLQKEFALHYSYPGMRKLSSIAANLWKEEDENVKKTYQNLTREAQTRFEKIANEAFPLQFVQFINPNEIMSSLEEDKLSIEEERNPLEILQYNDQNGDIFDTTDSTGTSVNVAGNNIESERPINTSSSIRYNETESQHMEKTVIDINILYSGDTISVNCPQSIPLDYEINNLDYYVNTSSIQVISYEEETPIPLNSVSNNKCENIRNRITQLENNIAYSSDIKFINDHSASLEDRVTNLEKCVKMLFEKKHQEQHLL</sequence>
<dbReference type="SUPFAM" id="SSF47095">
    <property type="entry name" value="HMG-box"/>
    <property type="match status" value="1"/>
</dbReference>
<dbReference type="AlphaFoldDB" id="A0A9N8VNN5"/>
<dbReference type="Gene3D" id="1.10.30.10">
    <property type="entry name" value="High mobility group box domain"/>
    <property type="match status" value="1"/>
</dbReference>
<evidence type="ECO:0000313" key="2">
    <source>
        <dbReference type="EMBL" id="CAG8457003.1"/>
    </source>
</evidence>
<accession>A0A9N8VNN5</accession>
<name>A0A9N8VNN5_9GLOM</name>
<dbReference type="InterPro" id="IPR009071">
    <property type="entry name" value="HMG_box_dom"/>
</dbReference>
<keyword evidence="3" id="KW-1185">Reference proteome</keyword>
<dbReference type="OrthoDB" id="6247875at2759"/>
<dbReference type="Pfam" id="PF00505">
    <property type="entry name" value="HMG_box"/>
    <property type="match status" value="1"/>
</dbReference>
<evidence type="ECO:0000313" key="3">
    <source>
        <dbReference type="Proteomes" id="UP000789508"/>
    </source>
</evidence>
<feature type="domain" description="HMG box" evidence="1">
    <location>
        <begin position="49"/>
        <end position="107"/>
    </location>
</feature>
<dbReference type="InterPro" id="IPR036910">
    <property type="entry name" value="HMG_box_dom_sf"/>
</dbReference>
<proteinExistence type="predicted"/>
<dbReference type="Proteomes" id="UP000789508">
    <property type="component" value="Unassembled WGS sequence"/>
</dbReference>